<evidence type="ECO:0000256" key="5">
    <source>
        <dbReference type="ARBA" id="ARBA00023078"/>
    </source>
</evidence>
<dbReference type="PANTHER" id="PTHR34790">
    <property type="entry name" value="PHOTOSYSTEM II CORE COMPLEX PROTEINS PSBY, CHLOROPLASTIC"/>
    <property type="match status" value="1"/>
</dbReference>
<proteinExistence type="predicted"/>
<keyword evidence="4 8" id="KW-1133">Transmembrane helix</keyword>
<evidence type="ECO:0000256" key="2">
    <source>
        <dbReference type="ARBA" id="ARBA00022531"/>
    </source>
</evidence>
<dbReference type="InterPro" id="IPR009388">
    <property type="entry name" value="PSII_PsbY"/>
</dbReference>
<gene>
    <name evidence="9" type="ORF">WJX75_002072</name>
</gene>
<dbReference type="Proteomes" id="UP001491310">
    <property type="component" value="Unassembled WGS sequence"/>
</dbReference>
<reference evidence="9 10" key="1">
    <citation type="journal article" date="2024" name="Nat. Commun.">
        <title>Phylogenomics reveals the evolutionary origins of lichenization in chlorophyte algae.</title>
        <authorList>
            <person name="Puginier C."/>
            <person name="Libourel C."/>
            <person name="Otte J."/>
            <person name="Skaloud P."/>
            <person name="Haon M."/>
            <person name="Grisel S."/>
            <person name="Petersen M."/>
            <person name="Berrin J.G."/>
            <person name="Delaux P.M."/>
            <person name="Dal Grande F."/>
            <person name="Keller J."/>
        </authorList>
    </citation>
    <scope>NUCLEOTIDE SEQUENCE [LARGE SCALE GENOMIC DNA]</scope>
    <source>
        <strain evidence="9 10">SAG 216-7</strain>
    </source>
</reference>
<dbReference type="EMBL" id="JALJOT010000009">
    <property type="protein sequence ID" value="KAK9907355.1"/>
    <property type="molecule type" value="Genomic_DNA"/>
</dbReference>
<name>A0ABR2YKF3_9CHLO</name>
<evidence type="ECO:0000313" key="9">
    <source>
        <dbReference type="EMBL" id="KAK9907355.1"/>
    </source>
</evidence>
<dbReference type="PANTHER" id="PTHR34790:SF1">
    <property type="entry name" value="PHOTOSYSTEM II CORE COMPLEX PROTEINS PSBY, CHLOROPLASTIC"/>
    <property type="match status" value="1"/>
</dbReference>
<evidence type="ECO:0000256" key="1">
    <source>
        <dbReference type="ARBA" id="ARBA00004370"/>
    </source>
</evidence>
<dbReference type="Pfam" id="PF06298">
    <property type="entry name" value="PsbY"/>
    <property type="match status" value="3"/>
</dbReference>
<comment type="subcellular location">
    <subcellularLocation>
        <location evidence="1">Membrane</location>
    </subcellularLocation>
</comment>
<evidence type="ECO:0000256" key="3">
    <source>
        <dbReference type="ARBA" id="ARBA00022692"/>
    </source>
</evidence>
<keyword evidence="5" id="KW-0793">Thylakoid</keyword>
<evidence type="ECO:0000256" key="6">
    <source>
        <dbReference type="ARBA" id="ARBA00023136"/>
    </source>
</evidence>
<feature type="transmembrane region" description="Helical" evidence="8">
    <location>
        <begin position="213"/>
        <end position="230"/>
    </location>
</feature>
<keyword evidence="2" id="KW-0602">Photosynthesis</keyword>
<dbReference type="InterPro" id="IPR038760">
    <property type="entry name" value="PsbY_plant"/>
</dbReference>
<comment type="caution">
    <text evidence="9">The sequence shown here is derived from an EMBL/GenBank/DDBJ whole genome shotgun (WGS) entry which is preliminary data.</text>
</comment>
<protein>
    <recommendedName>
        <fullName evidence="11">Photosystem II PsbY protein</fullName>
    </recommendedName>
</protein>
<keyword evidence="7" id="KW-0604">Photosystem II</keyword>
<evidence type="ECO:0000256" key="8">
    <source>
        <dbReference type="SAM" id="Phobius"/>
    </source>
</evidence>
<evidence type="ECO:0000313" key="10">
    <source>
        <dbReference type="Proteomes" id="UP001491310"/>
    </source>
</evidence>
<keyword evidence="10" id="KW-1185">Reference proteome</keyword>
<keyword evidence="3 8" id="KW-0812">Transmembrane</keyword>
<feature type="transmembrane region" description="Helical" evidence="8">
    <location>
        <begin position="164"/>
        <end position="182"/>
    </location>
</feature>
<evidence type="ECO:0000256" key="7">
    <source>
        <dbReference type="ARBA" id="ARBA00023276"/>
    </source>
</evidence>
<evidence type="ECO:0000256" key="4">
    <source>
        <dbReference type="ARBA" id="ARBA00022989"/>
    </source>
</evidence>
<evidence type="ECO:0008006" key="11">
    <source>
        <dbReference type="Google" id="ProtNLM"/>
    </source>
</evidence>
<keyword evidence="6 8" id="KW-0472">Membrane</keyword>
<feature type="transmembrane region" description="Helical" evidence="8">
    <location>
        <begin position="95"/>
        <end position="114"/>
    </location>
</feature>
<organism evidence="9 10">
    <name type="scientific">Coccomyxa subellipsoidea</name>
    <dbReference type="NCBI Taxonomy" id="248742"/>
    <lineage>
        <taxon>Eukaryota</taxon>
        <taxon>Viridiplantae</taxon>
        <taxon>Chlorophyta</taxon>
        <taxon>core chlorophytes</taxon>
        <taxon>Trebouxiophyceae</taxon>
        <taxon>Trebouxiophyceae incertae sedis</taxon>
        <taxon>Coccomyxaceae</taxon>
        <taxon>Coccomyxa</taxon>
    </lineage>
</organism>
<feature type="transmembrane region" description="Helical" evidence="8">
    <location>
        <begin position="250"/>
        <end position="272"/>
    </location>
</feature>
<accession>A0ABR2YKF3</accession>
<sequence>MAAVSTSQVAGLAQSARALRPVASPSRVFGVSPLPLRLPSIRCSAQAQHSVESLKLQEQITRAAAWSTAAATLMAAGNAQAANEVATLAASDNRFGTLTLLAVPALGWVAFNIGGPALNQLSNMKTKTRGTAAGVGLGAALLLASQKADAAQEIAQLAAGDNRFAIIATLFLPVVGWVLFNIGGPALNQLNNAANKNKTGVAKKISKAVKKRAVTGAIVGLSAASLLAVPHADAANEVMQLAAGDNRFGIIATLFLPVVGWVAFNIGGPALNQLNNAAAKKK</sequence>